<dbReference type="GO" id="GO:0016765">
    <property type="term" value="F:transferase activity, transferring alkyl or aryl (other than methyl) groups"/>
    <property type="evidence" value="ECO:0007669"/>
    <property type="project" value="UniProtKB-UniRule"/>
</dbReference>
<dbReference type="SUPFAM" id="SSF52540">
    <property type="entry name" value="P-loop containing nucleoside triphosphate hydrolases"/>
    <property type="match status" value="1"/>
</dbReference>
<dbReference type="EMBL" id="QGKM01000023">
    <property type="protein sequence ID" value="PWQ97708.1"/>
    <property type="molecule type" value="Genomic_DNA"/>
</dbReference>
<evidence type="ECO:0000259" key="3">
    <source>
        <dbReference type="PROSITE" id="PS50206"/>
    </source>
</evidence>
<dbReference type="EC" id="2.9.1.3" evidence="2"/>
<dbReference type="SUPFAM" id="SSF52821">
    <property type="entry name" value="Rhodanese/Cell cycle control phosphatase"/>
    <property type="match status" value="1"/>
</dbReference>
<accession>A0A317CGR4</accession>
<dbReference type="InterPro" id="IPR017582">
    <property type="entry name" value="SelU"/>
</dbReference>
<reference evidence="4 5" key="1">
    <citation type="submission" date="2018-05" db="EMBL/GenBank/DDBJ databases">
        <title>Leucothrix arctica sp. nov., isolated from Arctic seawater.</title>
        <authorList>
            <person name="Choi A."/>
            <person name="Baek K."/>
        </authorList>
    </citation>
    <scope>NUCLEOTIDE SEQUENCE [LARGE SCALE GENOMIC DNA]</scope>
    <source>
        <strain evidence="4 5">JCM 18388</strain>
    </source>
</reference>
<comment type="catalytic activity">
    <reaction evidence="2">
        <text>5-methylaminomethyl-S-(2E)-geranyl-thiouridine(34) in tRNA + selenophosphate + H(+) = 5-methylaminomethyl-2-(Se-phospho)selenouridine(34) in tRNA + (2E)-thiogeraniol</text>
        <dbReference type="Rhea" id="RHEA:60172"/>
        <dbReference type="Rhea" id="RHEA-COMP:14654"/>
        <dbReference type="Rhea" id="RHEA-COMP:15523"/>
        <dbReference type="ChEBI" id="CHEBI:15378"/>
        <dbReference type="ChEBI" id="CHEBI:16144"/>
        <dbReference type="ChEBI" id="CHEBI:140632"/>
        <dbReference type="ChEBI" id="CHEBI:143702"/>
        <dbReference type="ChEBI" id="CHEBI:143703"/>
    </reaction>
</comment>
<dbReference type="NCBIfam" id="NF008750">
    <property type="entry name" value="PRK11784.1-2"/>
    <property type="match status" value="1"/>
</dbReference>
<comment type="catalytic activity">
    <reaction evidence="2">
        <text>5-methylaminomethyl-2-thiouridine(34) in tRNA + (2E)-geranyl diphosphate = 5-methylaminomethyl-S-(2E)-geranyl-thiouridine(34) in tRNA + diphosphate</text>
        <dbReference type="Rhea" id="RHEA:14085"/>
        <dbReference type="Rhea" id="RHEA-COMP:10195"/>
        <dbReference type="Rhea" id="RHEA-COMP:14654"/>
        <dbReference type="ChEBI" id="CHEBI:33019"/>
        <dbReference type="ChEBI" id="CHEBI:58057"/>
        <dbReference type="ChEBI" id="CHEBI:74455"/>
        <dbReference type="ChEBI" id="CHEBI:140632"/>
    </reaction>
</comment>
<evidence type="ECO:0000256" key="2">
    <source>
        <dbReference type="HAMAP-Rule" id="MF_01622"/>
    </source>
</evidence>
<dbReference type="GO" id="GO:0002098">
    <property type="term" value="P:tRNA wobble uridine modification"/>
    <property type="evidence" value="ECO:0007669"/>
    <property type="project" value="UniProtKB-UniRule"/>
</dbReference>
<dbReference type="CDD" id="cd01520">
    <property type="entry name" value="RHOD_YbbB"/>
    <property type="match status" value="1"/>
</dbReference>
<dbReference type="InterPro" id="IPR027417">
    <property type="entry name" value="P-loop_NTPase"/>
</dbReference>
<evidence type="ECO:0000256" key="1">
    <source>
        <dbReference type="ARBA" id="ARBA00023266"/>
    </source>
</evidence>
<dbReference type="PANTHER" id="PTHR30401">
    <property type="entry name" value="TRNA 2-SELENOURIDINE SYNTHASE"/>
    <property type="match status" value="1"/>
</dbReference>
<dbReference type="PANTHER" id="PTHR30401:SF0">
    <property type="entry name" value="TRNA 2-SELENOURIDINE SYNTHASE"/>
    <property type="match status" value="1"/>
</dbReference>
<dbReference type="InterPro" id="IPR001763">
    <property type="entry name" value="Rhodanese-like_dom"/>
</dbReference>
<dbReference type="AlphaFoldDB" id="A0A317CGR4"/>
<name>A0A317CGR4_9GAMM</name>
<feature type="active site" description="S-selanylcysteine intermediate" evidence="2">
    <location>
        <position position="97"/>
    </location>
</feature>
<keyword evidence="2" id="KW-0808">Transferase</keyword>
<dbReference type="OrthoDB" id="9808735at2"/>
<gene>
    <name evidence="2" type="primary">selU</name>
    <name evidence="4" type="ORF">DKW60_10065</name>
</gene>
<comment type="function">
    <text evidence="2">Involved in the post-transcriptional modification of the uridine at the wobble position (U34) of tRNA(Lys), tRNA(Glu) and tRNA(Gln). Catalyzes the conversion of 2-thiouridine (S2U-RNA) to 2-selenouridine (Se2U-RNA). Acts in a two-step process involving geranylation of 2-thiouridine (S2U) to S-geranyl-2-thiouridine (geS2U) and subsequent selenation of the latter derivative to 2-selenouridine (Se2U) in the tRNA chain.</text>
</comment>
<evidence type="ECO:0000313" key="5">
    <source>
        <dbReference type="Proteomes" id="UP000245539"/>
    </source>
</evidence>
<dbReference type="InterPro" id="IPR058840">
    <property type="entry name" value="AAA_SelU"/>
</dbReference>
<keyword evidence="1 2" id="KW-0711">Selenium</keyword>
<comment type="similarity">
    <text evidence="2">Belongs to the SelU family.</text>
</comment>
<dbReference type="RefSeq" id="WP_109837524.1">
    <property type="nucleotide sequence ID" value="NZ_QGKM01000023.1"/>
</dbReference>
<dbReference type="NCBIfam" id="TIGR03167">
    <property type="entry name" value="tRNA_sel_U_synt"/>
    <property type="match status" value="1"/>
</dbReference>
<dbReference type="Gene3D" id="3.40.250.10">
    <property type="entry name" value="Rhodanese-like domain"/>
    <property type="match status" value="1"/>
</dbReference>
<evidence type="ECO:0000313" key="4">
    <source>
        <dbReference type="EMBL" id="PWQ97708.1"/>
    </source>
</evidence>
<feature type="domain" description="Rhodanese" evidence="3">
    <location>
        <begin position="14"/>
        <end position="138"/>
    </location>
</feature>
<comment type="catalytic activity">
    <reaction evidence="2">
        <text>5-methylaminomethyl-2-thiouridine(34) in tRNA + selenophosphate + (2E)-geranyl diphosphate + H2O + H(+) = 5-methylaminomethyl-2-selenouridine(34) in tRNA + (2E)-thiogeraniol + phosphate + diphosphate</text>
        <dbReference type="Rhea" id="RHEA:42716"/>
        <dbReference type="Rhea" id="RHEA-COMP:10195"/>
        <dbReference type="Rhea" id="RHEA-COMP:10196"/>
        <dbReference type="ChEBI" id="CHEBI:15377"/>
        <dbReference type="ChEBI" id="CHEBI:15378"/>
        <dbReference type="ChEBI" id="CHEBI:16144"/>
        <dbReference type="ChEBI" id="CHEBI:33019"/>
        <dbReference type="ChEBI" id="CHEBI:43474"/>
        <dbReference type="ChEBI" id="CHEBI:58057"/>
        <dbReference type="ChEBI" id="CHEBI:74455"/>
        <dbReference type="ChEBI" id="CHEBI:82743"/>
        <dbReference type="ChEBI" id="CHEBI:143703"/>
        <dbReference type="EC" id="2.9.1.3"/>
    </reaction>
</comment>
<dbReference type="NCBIfam" id="NF008751">
    <property type="entry name" value="PRK11784.1-3"/>
    <property type="match status" value="1"/>
</dbReference>
<dbReference type="HAMAP" id="MF_01622">
    <property type="entry name" value="tRNA_sel_U_synth"/>
    <property type="match status" value="1"/>
</dbReference>
<comment type="subunit">
    <text evidence="2">Monomer.</text>
</comment>
<dbReference type="InterPro" id="IPR036873">
    <property type="entry name" value="Rhodanese-like_dom_sf"/>
</dbReference>
<organism evidence="4 5">
    <name type="scientific">Leucothrix pacifica</name>
    <dbReference type="NCBI Taxonomy" id="1247513"/>
    <lineage>
        <taxon>Bacteria</taxon>
        <taxon>Pseudomonadati</taxon>
        <taxon>Pseudomonadota</taxon>
        <taxon>Gammaproteobacteria</taxon>
        <taxon>Thiotrichales</taxon>
        <taxon>Thiotrichaceae</taxon>
        <taxon>Leucothrix</taxon>
    </lineage>
</organism>
<dbReference type="Pfam" id="PF26341">
    <property type="entry name" value="AAA_SelU"/>
    <property type="match status" value="1"/>
</dbReference>
<dbReference type="GO" id="GO:0043828">
    <property type="term" value="F:tRNA 2-selenouridine synthase activity"/>
    <property type="evidence" value="ECO:0007669"/>
    <property type="project" value="UniProtKB-EC"/>
</dbReference>
<keyword evidence="5" id="KW-1185">Reference proteome</keyword>
<dbReference type="PROSITE" id="PS50206">
    <property type="entry name" value="RHODANESE_3"/>
    <property type="match status" value="1"/>
</dbReference>
<comment type="caution">
    <text evidence="4">The sequence shown here is derived from an EMBL/GenBank/DDBJ whole genome shotgun (WGS) entry which is preliminary data.</text>
</comment>
<proteinExistence type="inferred from homology"/>
<comment type="catalytic activity">
    <reaction evidence="2">
        <text>5-methylaminomethyl-2-(Se-phospho)selenouridine(34) in tRNA + H2O = 5-methylaminomethyl-2-selenouridine(34) in tRNA + phosphate</text>
        <dbReference type="Rhea" id="RHEA:60176"/>
        <dbReference type="Rhea" id="RHEA-COMP:10196"/>
        <dbReference type="Rhea" id="RHEA-COMP:15523"/>
        <dbReference type="ChEBI" id="CHEBI:15377"/>
        <dbReference type="ChEBI" id="CHEBI:43474"/>
        <dbReference type="ChEBI" id="CHEBI:82743"/>
        <dbReference type="ChEBI" id="CHEBI:143702"/>
    </reaction>
</comment>
<sequence length="370" mass="41439">MPNTLTETDFARLFLDEIPMIDLRAPVEFTQGSFFNAHSLPLMSDEERAAVGTCYKEQGQDAAIVLGHKLVSGEIKTARLKAWCEFVQTHPNGVLYCFRGGLRSRTTQQWIIDDCGVDYPRVEGGYKALRRFLIDSTERIVEKMNIIVLSGRSGTGKTRLLKKLENSIDLEGIANHRGSAFGNTTTPQPTQINFENNVAVALLKAEAAGFTTIVIEDESRNVGSLHVPPVMHEKMSQSPVVNLVVSDQDRIDITVQEYACDIHQDYCDQFGDAEGLGKLEEHLLGSLAKLQKRLGGERYARMQKSMKSAVAQLSDNQGYAAFANVFGELLLDYYDPMYDYQMSKKSERIVFNGSREEVLHHLQTVVDYKS</sequence>
<protein>
    <recommendedName>
        <fullName evidence="2">tRNA 2-selenouridine synthase</fullName>
        <ecNumber evidence="2">2.9.1.3</ecNumber>
    </recommendedName>
</protein>
<dbReference type="Proteomes" id="UP000245539">
    <property type="component" value="Unassembled WGS sequence"/>
</dbReference>